<dbReference type="Gene3D" id="3.30.160.60">
    <property type="entry name" value="Classic Zinc Finger"/>
    <property type="match status" value="4"/>
</dbReference>
<dbReference type="SMART" id="SM00355">
    <property type="entry name" value="ZnF_C2H2"/>
    <property type="match status" value="8"/>
</dbReference>
<dbReference type="PANTHER" id="PTHR24388">
    <property type="entry name" value="ZINC FINGER PROTEIN"/>
    <property type="match status" value="1"/>
</dbReference>
<evidence type="ECO:0000256" key="4">
    <source>
        <dbReference type="ARBA" id="ARBA00022833"/>
    </source>
</evidence>
<dbReference type="Proteomes" id="UP000549394">
    <property type="component" value="Unassembled WGS sequence"/>
</dbReference>
<accession>A0A7I8W832</accession>
<evidence type="ECO:0000256" key="2">
    <source>
        <dbReference type="ARBA" id="ARBA00022737"/>
    </source>
</evidence>
<dbReference type="OrthoDB" id="654211at2759"/>
<evidence type="ECO:0000256" key="6">
    <source>
        <dbReference type="PROSITE-ProRule" id="PRU00042"/>
    </source>
</evidence>
<evidence type="ECO:0000256" key="7">
    <source>
        <dbReference type="SAM" id="MobiDB-lite"/>
    </source>
</evidence>
<dbReference type="GO" id="GO:0000978">
    <property type="term" value="F:RNA polymerase II cis-regulatory region sequence-specific DNA binding"/>
    <property type="evidence" value="ECO:0007669"/>
    <property type="project" value="TreeGrafter"/>
</dbReference>
<evidence type="ECO:0000256" key="3">
    <source>
        <dbReference type="ARBA" id="ARBA00022771"/>
    </source>
</evidence>
<dbReference type="AlphaFoldDB" id="A0A7I8W832"/>
<organism evidence="9 10">
    <name type="scientific">Dimorphilus gyrociliatus</name>
    <dbReference type="NCBI Taxonomy" id="2664684"/>
    <lineage>
        <taxon>Eukaryota</taxon>
        <taxon>Metazoa</taxon>
        <taxon>Spiralia</taxon>
        <taxon>Lophotrochozoa</taxon>
        <taxon>Annelida</taxon>
        <taxon>Polychaeta</taxon>
        <taxon>Polychaeta incertae sedis</taxon>
        <taxon>Dinophilidae</taxon>
        <taxon>Dimorphilus</taxon>
    </lineage>
</organism>
<feature type="region of interest" description="Disordered" evidence="7">
    <location>
        <begin position="69"/>
        <end position="120"/>
    </location>
</feature>
<proteinExistence type="predicted"/>
<dbReference type="EMBL" id="CAJFCJ010000019">
    <property type="protein sequence ID" value="CAD5123176.1"/>
    <property type="molecule type" value="Genomic_DNA"/>
</dbReference>
<feature type="compositionally biased region" description="Polar residues" evidence="7">
    <location>
        <begin position="762"/>
        <end position="775"/>
    </location>
</feature>
<keyword evidence="3 6" id="KW-0863">Zinc-finger</keyword>
<evidence type="ECO:0000259" key="8">
    <source>
        <dbReference type="PROSITE" id="PS50157"/>
    </source>
</evidence>
<feature type="domain" description="C2H2-type" evidence="8">
    <location>
        <begin position="161"/>
        <end position="189"/>
    </location>
</feature>
<dbReference type="InterPro" id="IPR050527">
    <property type="entry name" value="Snail/Krueppel_Znf"/>
</dbReference>
<keyword evidence="1" id="KW-0479">Metal-binding</keyword>
<gene>
    <name evidence="9" type="ORF">DGYR_LOCUS10883</name>
</gene>
<keyword evidence="5" id="KW-0539">Nucleus</keyword>
<evidence type="ECO:0000256" key="5">
    <source>
        <dbReference type="ARBA" id="ARBA00023242"/>
    </source>
</evidence>
<comment type="caution">
    <text evidence="9">The sequence shown here is derived from an EMBL/GenBank/DDBJ whole genome shotgun (WGS) entry which is preliminary data.</text>
</comment>
<feature type="region of interest" description="Disordered" evidence="7">
    <location>
        <begin position="756"/>
        <end position="775"/>
    </location>
</feature>
<dbReference type="PROSITE" id="PS50157">
    <property type="entry name" value="ZINC_FINGER_C2H2_2"/>
    <property type="match status" value="5"/>
</dbReference>
<dbReference type="PROSITE" id="PS00028">
    <property type="entry name" value="ZINC_FINGER_C2H2_1"/>
    <property type="match status" value="4"/>
</dbReference>
<dbReference type="GO" id="GO:0008270">
    <property type="term" value="F:zinc ion binding"/>
    <property type="evidence" value="ECO:0007669"/>
    <property type="project" value="UniProtKB-KW"/>
</dbReference>
<keyword evidence="4" id="KW-0862">Zinc</keyword>
<feature type="region of interest" description="Disordered" evidence="7">
    <location>
        <begin position="611"/>
        <end position="636"/>
    </location>
</feature>
<feature type="region of interest" description="Disordered" evidence="7">
    <location>
        <begin position="1"/>
        <end position="50"/>
    </location>
</feature>
<reference evidence="9 10" key="1">
    <citation type="submission" date="2020-08" db="EMBL/GenBank/DDBJ databases">
        <authorList>
            <person name="Hejnol A."/>
        </authorList>
    </citation>
    <scope>NUCLEOTIDE SEQUENCE [LARGE SCALE GENOMIC DNA]</scope>
</reference>
<sequence length="913" mass="100550">MKAHHAPTATPFSDVTPRRSRRLASNGPSPSTVAVDAATPDDEHKLSAKENLITESNAAVVLTVVERLPDDVDLDEEGEEEEDEEEEDMCESLLTDTLSIPRTGDGVKQLQTSSRPVRHAAKTWDSDMVWGHEALRNGGGCSSSSSSSQEKTNGKNEPATFKCRTCNEVFMERAALKRHSRRQHRNDRPWPTKSAFGTTREHRTNGGHGDAAVVTLSKERMRTFAKEMKEASKAADKFVWCALCRKNISKFYLNTHLRLHTGQRPYRCDFCGSCYTDDTNRNKHERNHVKGRPFACDECDEHFITPRSLKFHLRKVHNRTKDVPSTDEILAQVANQHGVIRAMNGNGRQASMDDADTPPSPPAQRKRSSPIHTTDDSGACSSDSEAAYACTDCPENQRRTYASRSSLYQHYKRCHSGIRPNPLKLSNNKPIKKETLSYETSVKRRRYDSSPQIVRVKTEKEEEVLEEATLEDIENVFGSMEELQREDWPPPHTTALVTARCSLCGSGFAEDSKLRAHIENVHGLNPDQASSSNGFCPPGYMDAQNVIYSFQQQQQMTDVSPSARLAPPTPATPDDEYASFLMGGQQRSTSPIATSLDMDLKLPSFDQFLKPVPDEDKSAPRLPSYSESLDVAAPPSTTHPAIVSVLKAPTYHTLKSPKAKSLLSPARPALSPVHSLPPSPLTVSPAARIVSPARCSTTSCSPRARLVLPTSSTPSAPATAANSNSRKPPDMSVPLTPIDEPGDVISNKALPSISALLPPLDQDSTPPTSPNNRKVDINQNHQMARRESIVCRLRKALKGVGAKMGPVAELLKDGCLESWVDEQLNSSGDEMPNSPPPSPDGLNAFSTNELLDELMSRRSSSCVCGLIFNDRTHLAIHRVLHDPHRPASCSMCNEHFATWCEFIEHLNTGSGCK</sequence>
<keyword evidence="10" id="KW-1185">Reference proteome</keyword>
<feature type="domain" description="C2H2-type" evidence="8">
    <location>
        <begin position="499"/>
        <end position="522"/>
    </location>
</feature>
<name>A0A7I8W832_9ANNE</name>
<dbReference type="InterPro" id="IPR013087">
    <property type="entry name" value="Znf_C2H2_type"/>
</dbReference>
<feature type="domain" description="C2H2-type" evidence="8">
    <location>
        <begin position="388"/>
        <end position="420"/>
    </location>
</feature>
<dbReference type="PANTHER" id="PTHR24388:SF104">
    <property type="entry name" value="AT-RICH BINDING PROTEIN-RELATED"/>
    <property type="match status" value="1"/>
</dbReference>
<feature type="region of interest" description="Disordered" evidence="7">
    <location>
        <begin position="135"/>
        <end position="158"/>
    </location>
</feature>
<protein>
    <recommendedName>
        <fullName evidence="8">C2H2-type domain-containing protein</fullName>
    </recommendedName>
</protein>
<feature type="domain" description="C2H2-type" evidence="8">
    <location>
        <begin position="294"/>
        <end position="322"/>
    </location>
</feature>
<dbReference type="SUPFAM" id="SSF57667">
    <property type="entry name" value="beta-beta-alpha zinc fingers"/>
    <property type="match status" value="2"/>
</dbReference>
<feature type="region of interest" description="Disordered" evidence="7">
    <location>
        <begin position="704"/>
        <end position="746"/>
    </location>
</feature>
<feature type="compositionally biased region" description="Low complexity" evidence="7">
    <location>
        <begin position="709"/>
        <end position="725"/>
    </location>
</feature>
<evidence type="ECO:0000313" key="10">
    <source>
        <dbReference type="Proteomes" id="UP000549394"/>
    </source>
</evidence>
<feature type="compositionally biased region" description="Acidic residues" evidence="7">
    <location>
        <begin position="71"/>
        <end position="90"/>
    </location>
</feature>
<feature type="domain" description="C2H2-type" evidence="8">
    <location>
        <begin position="266"/>
        <end position="293"/>
    </location>
</feature>
<evidence type="ECO:0000256" key="1">
    <source>
        <dbReference type="ARBA" id="ARBA00022723"/>
    </source>
</evidence>
<keyword evidence="2" id="KW-0677">Repeat</keyword>
<feature type="region of interest" description="Disordered" evidence="7">
    <location>
        <begin position="177"/>
        <end position="209"/>
    </location>
</feature>
<evidence type="ECO:0000313" key="9">
    <source>
        <dbReference type="EMBL" id="CAD5123176.1"/>
    </source>
</evidence>
<feature type="region of interest" description="Disordered" evidence="7">
    <location>
        <begin position="346"/>
        <end position="382"/>
    </location>
</feature>
<dbReference type="InterPro" id="IPR036236">
    <property type="entry name" value="Znf_C2H2_sf"/>
</dbReference>
<dbReference type="GO" id="GO:0000981">
    <property type="term" value="F:DNA-binding transcription factor activity, RNA polymerase II-specific"/>
    <property type="evidence" value="ECO:0007669"/>
    <property type="project" value="TreeGrafter"/>
</dbReference>